<keyword evidence="2" id="KW-0732">Signal</keyword>
<feature type="signal peptide" evidence="2">
    <location>
        <begin position="1"/>
        <end position="15"/>
    </location>
</feature>
<accession>A0AAV2T2L8</accession>
<sequence length="110" mass="11813">MRLLVLFALIGLSVAAPVYEVPENLDVCDICKRAVGALLKLVKAGATQDVIDLAISSICAPIPIVSSLCKDALKKVVSYLKKHLAKADANTVCKAIHACKIMRTLILVNW</sequence>
<name>A0AAV2T2L8_CALDB</name>
<dbReference type="InterPro" id="IPR008139">
    <property type="entry name" value="SaposinB_dom"/>
</dbReference>
<feature type="domain" description="Saposin B-type" evidence="3">
    <location>
        <begin position="24"/>
        <end position="103"/>
    </location>
</feature>
<reference evidence="4" key="1">
    <citation type="submission" date="2024-06" db="EMBL/GenBank/DDBJ databases">
        <authorList>
            <person name="Liu X."/>
            <person name="Lenzi L."/>
            <person name="Haldenby T S."/>
            <person name="Uol C."/>
        </authorList>
    </citation>
    <scope>NUCLEOTIDE SEQUENCE</scope>
</reference>
<dbReference type="SUPFAM" id="SSF47862">
    <property type="entry name" value="Saposin"/>
    <property type="match status" value="1"/>
</dbReference>
<protein>
    <recommendedName>
        <fullName evidence="3">Saposin B-type domain-containing protein</fullName>
    </recommendedName>
</protein>
<dbReference type="PROSITE" id="PS50015">
    <property type="entry name" value="SAP_B"/>
    <property type="match status" value="1"/>
</dbReference>
<gene>
    <name evidence="4" type="ORF">CDAUBV1_LOCUS2563</name>
</gene>
<keyword evidence="1" id="KW-1015">Disulfide bond</keyword>
<dbReference type="Proteomes" id="UP001497525">
    <property type="component" value="Unassembled WGS sequence"/>
</dbReference>
<evidence type="ECO:0000313" key="5">
    <source>
        <dbReference type="Proteomes" id="UP001497525"/>
    </source>
</evidence>
<dbReference type="EMBL" id="CAXLJL010000068">
    <property type="protein sequence ID" value="CAL5130496.1"/>
    <property type="molecule type" value="Genomic_DNA"/>
</dbReference>
<evidence type="ECO:0000256" key="2">
    <source>
        <dbReference type="SAM" id="SignalP"/>
    </source>
</evidence>
<dbReference type="InterPro" id="IPR011001">
    <property type="entry name" value="Saposin-like"/>
</dbReference>
<organism evidence="4 5">
    <name type="scientific">Calicophoron daubneyi</name>
    <name type="common">Rumen fluke</name>
    <name type="synonym">Paramphistomum daubneyi</name>
    <dbReference type="NCBI Taxonomy" id="300641"/>
    <lineage>
        <taxon>Eukaryota</taxon>
        <taxon>Metazoa</taxon>
        <taxon>Spiralia</taxon>
        <taxon>Lophotrochozoa</taxon>
        <taxon>Platyhelminthes</taxon>
        <taxon>Trematoda</taxon>
        <taxon>Digenea</taxon>
        <taxon>Plagiorchiida</taxon>
        <taxon>Pronocephalata</taxon>
        <taxon>Paramphistomoidea</taxon>
        <taxon>Paramphistomidae</taxon>
        <taxon>Calicophoron</taxon>
    </lineage>
</organism>
<dbReference type="SMART" id="SM00741">
    <property type="entry name" value="SapB"/>
    <property type="match status" value="1"/>
</dbReference>
<feature type="chain" id="PRO_5043495021" description="Saposin B-type domain-containing protein" evidence="2">
    <location>
        <begin position="16"/>
        <end position="110"/>
    </location>
</feature>
<evidence type="ECO:0000259" key="3">
    <source>
        <dbReference type="PROSITE" id="PS50015"/>
    </source>
</evidence>
<evidence type="ECO:0000256" key="1">
    <source>
        <dbReference type="ARBA" id="ARBA00023157"/>
    </source>
</evidence>
<proteinExistence type="predicted"/>
<comment type="caution">
    <text evidence="4">The sequence shown here is derived from an EMBL/GenBank/DDBJ whole genome shotgun (WGS) entry which is preliminary data.</text>
</comment>
<evidence type="ECO:0000313" key="4">
    <source>
        <dbReference type="EMBL" id="CAL5130496.1"/>
    </source>
</evidence>
<dbReference type="AlphaFoldDB" id="A0AAV2T2L8"/>
<dbReference type="Gene3D" id="1.10.225.10">
    <property type="entry name" value="Saposin-like"/>
    <property type="match status" value="1"/>
</dbReference>